<accession>A0A0B6YR81</accession>
<dbReference type="EMBL" id="HACG01011883">
    <property type="protein sequence ID" value="CEK58748.1"/>
    <property type="molecule type" value="Transcribed_RNA"/>
</dbReference>
<organism evidence="1">
    <name type="scientific">Arion vulgaris</name>
    <dbReference type="NCBI Taxonomy" id="1028688"/>
    <lineage>
        <taxon>Eukaryota</taxon>
        <taxon>Metazoa</taxon>
        <taxon>Spiralia</taxon>
        <taxon>Lophotrochozoa</taxon>
        <taxon>Mollusca</taxon>
        <taxon>Gastropoda</taxon>
        <taxon>Heterobranchia</taxon>
        <taxon>Euthyneura</taxon>
        <taxon>Panpulmonata</taxon>
        <taxon>Eupulmonata</taxon>
        <taxon>Stylommatophora</taxon>
        <taxon>Helicina</taxon>
        <taxon>Arionoidea</taxon>
        <taxon>Arionidae</taxon>
        <taxon>Arion</taxon>
    </lineage>
</organism>
<protein>
    <submittedName>
        <fullName evidence="1">Uncharacterized protein</fullName>
    </submittedName>
</protein>
<feature type="non-terminal residue" evidence="1">
    <location>
        <position position="76"/>
    </location>
</feature>
<dbReference type="AlphaFoldDB" id="A0A0B6YR81"/>
<name>A0A0B6YR81_9EUPU</name>
<gene>
    <name evidence="1" type="primary">ORF34069</name>
</gene>
<evidence type="ECO:0000313" key="1">
    <source>
        <dbReference type="EMBL" id="CEK58748.1"/>
    </source>
</evidence>
<sequence length="76" mass="8401">MPELPFFVHVTLDESFTELVPAVVSMVVVDGYTQVVVLWSALAASWLGQVECMGVCCKLAPVWCRDPTRESKNNVT</sequence>
<reference evidence="1" key="1">
    <citation type="submission" date="2014-12" db="EMBL/GenBank/DDBJ databases">
        <title>Insight into the proteome of Arion vulgaris.</title>
        <authorList>
            <person name="Aradska J."/>
            <person name="Bulat T."/>
            <person name="Smidak R."/>
            <person name="Sarate P."/>
            <person name="Gangsoo J."/>
            <person name="Sialana F."/>
            <person name="Bilban M."/>
            <person name="Lubec G."/>
        </authorList>
    </citation>
    <scope>NUCLEOTIDE SEQUENCE</scope>
    <source>
        <tissue evidence="1">Skin</tissue>
    </source>
</reference>
<proteinExistence type="predicted"/>